<comment type="caution">
    <text evidence="1">The sequence shown here is derived from an EMBL/GenBank/DDBJ whole genome shotgun (WGS) entry which is preliminary data.</text>
</comment>
<accession>A0ABR8Y3C9</accession>
<dbReference type="RefSeq" id="WP_191701769.1">
    <property type="nucleotide sequence ID" value="NZ_JACSPZ010000014.1"/>
</dbReference>
<evidence type="ECO:0000313" key="1">
    <source>
        <dbReference type="EMBL" id="MBD8038706.1"/>
    </source>
</evidence>
<protein>
    <submittedName>
        <fullName evidence="1">DNA primase</fullName>
    </submittedName>
</protein>
<reference evidence="1 2" key="1">
    <citation type="submission" date="2020-08" db="EMBL/GenBank/DDBJ databases">
        <title>A Genomic Blueprint of the Chicken Gut Microbiome.</title>
        <authorList>
            <person name="Gilroy R."/>
            <person name="Ravi A."/>
            <person name="Getino M."/>
            <person name="Pursley I."/>
            <person name="Horton D.L."/>
            <person name="Alikhan N.-F."/>
            <person name="Baker D."/>
            <person name="Gharbi K."/>
            <person name="Hall N."/>
            <person name="Watson M."/>
            <person name="Adriaenssens E.M."/>
            <person name="Foster-Nyarko E."/>
            <person name="Jarju S."/>
            <person name="Secka A."/>
            <person name="Antonio M."/>
            <person name="Oren A."/>
            <person name="Chaudhuri R."/>
            <person name="La Ragione R.M."/>
            <person name="Hildebrand F."/>
            <person name="Pallen M.J."/>
        </authorList>
    </citation>
    <scope>NUCLEOTIDE SEQUENCE [LARGE SCALE GENOMIC DNA]</scope>
    <source>
        <strain evidence="1 2">A46</strain>
    </source>
</reference>
<name>A0ABR8Y3C9_9BACL</name>
<organism evidence="1 2">
    <name type="scientific">Solibacillus faecavium</name>
    <dbReference type="NCBI Taxonomy" id="2762221"/>
    <lineage>
        <taxon>Bacteria</taxon>
        <taxon>Bacillati</taxon>
        <taxon>Bacillota</taxon>
        <taxon>Bacilli</taxon>
        <taxon>Bacillales</taxon>
        <taxon>Caryophanaceae</taxon>
        <taxon>Solibacillus</taxon>
    </lineage>
</organism>
<sequence length="314" mass="37152">MEQVIPIEQRIKEVLANDTLFQVIQGTPNEQHFLSEPYLLELIEKKYYSTPEVASWFDVTDAQLRYYIKPFEEYLFDDQATNPTTATLIRLDFKAILKLRMILLLKDEYRVRGLRQLLRINEDGHIIQKRPSPSTEIATPDDIEYKLNAMSQALEQIMKTGLFKMEQNEETQQMQLTINQDFLEQKIKAIPLETSQKLEKIQTITKNLEQENTELRKMVEGMMASNKEDIAIRIREKSIEQTVLNRLQNEAVQQYTQQKKPLFQKLFRSAQIEIDKKRYISAYIEEHYSKQLTLALHEYHKQSLEYDDQQNVPS</sequence>
<proteinExistence type="predicted"/>
<dbReference type="EMBL" id="JACSPZ010000014">
    <property type="protein sequence ID" value="MBD8038706.1"/>
    <property type="molecule type" value="Genomic_DNA"/>
</dbReference>
<gene>
    <name evidence="1" type="ORF">H9635_18335</name>
</gene>
<dbReference type="Proteomes" id="UP000619101">
    <property type="component" value="Unassembled WGS sequence"/>
</dbReference>
<keyword evidence="2" id="KW-1185">Reference proteome</keyword>
<evidence type="ECO:0000313" key="2">
    <source>
        <dbReference type="Proteomes" id="UP000619101"/>
    </source>
</evidence>